<feature type="domain" description="Major facilitator superfamily (MFS) profile" evidence="7">
    <location>
        <begin position="40"/>
        <end position="421"/>
    </location>
</feature>
<feature type="compositionally biased region" description="Basic and acidic residues" evidence="5">
    <location>
        <begin position="250"/>
        <end position="267"/>
    </location>
</feature>
<comment type="caution">
    <text evidence="8">The sequence shown here is derived from an EMBL/GenBank/DDBJ whole genome shotgun (WGS) entry which is preliminary data.</text>
</comment>
<name>A0A2P5HV63_DIAHE</name>
<feature type="transmembrane region" description="Helical" evidence="6">
    <location>
        <begin position="119"/>
        <end position="138"/>
    </location>
</feature>
<feature type="transmembrane region" description="Helical" evidence="6">
    <location>
        <begin position="372"/>
        <end position="402"/>
    </location>
</feature>
<gene>
    <name evidence="8" type="ORF">DHEL01_v207459</name>
</gene>
<feature type="transmembrane region" description="Helical" evidence="6">
    <location>
        <begin position="32"/>
        <end position="52"/>
    </location>
</feature>
<organism evidence="8 9">
    <name type="scientific">Diaporthe helianthi</name>
    <dbReference type="NCBI Taxonomy" id="158607"/>
    <lineage>
        <taxon>Eukaryota</taxon>
        <taxon>Fungi</taxon>
        <taxon>Dikarya</taxon>
        <taxon>Ascomycota</taxon>
        <taxon>Pezizomycotina</taxon>
        <taxon>Sordariomycetes</taxon>
        <taxon>Sordariomycetidae</taxon>
        <taxon>Diaporthales</taxon>
        <taxon>Diaporthaceae</taxon>
        <taxon>Diaporthe</taxon>
    </lineage>
</organism>
<proteinExistence type="predicted"/>
<feature type="transmembrane region" description="Helical" evidence="6">
    <location>
        <begin position="218"/>
        <end position="236"/>
    </location>
</feature>
<dbReference type="PANTHER" id="PTHR23507">
    <property type="entry name" value="ZGC:174356"/>
    <property type="match status" value="1"/>
</dbReference>
<evidence type="ECO:0000259" key="7">
    <source>
        <dbReference type="PROSITE" id="PS50850"/>
    </source>
</evidence>
<feature type="transmembrane region" description="Helical" evidence="6">
    <location>
        <begin position="294"/>
        <end position="311"/>
    </location>
</feature>
<dbReference type="InParanoid" id="A0A2P5HV63"/>
<dbReference type="GO" id="GO:0016020">
    <property type="term" value="C:membrane"/>
    <property type="evidence" value="ECO:0007669"/>
    <property type="project" value="UniProtKB-SubCell"/>
</dbReference>
<dbReference type="InterPro" id="IPR020846">
    <property type="entry name" value="MFS_dom"/>
</dbReference>
<dbReference type="InterPro" id="IPR011701">
    <property type="entry name" value="MFS"/>
</dbReference>
<evidence type="ECO:0000313" key="8">
    <source>
        <dbReference type="EMBL" id="POS74150.1"/>
    </source>
</evidence>
<feature type="transmembrane region" description="Helical" evidence="6">
    <location>
        <begin position="331"/>
        <end position="351"/>
    </location>
</feature>
<feature type="region of interest" description="Disordered" evidence="5">
    <location>
        <begin position="244"/>
        <end position="276"/>
    </location>
</feature>
<evidence type="ECO:0000313" key="9">
    <source>
        <dbReference type="Proteomes" id="UP000094444"/>
    </source>
</evidence>
<dbReference type="GO" id="GO:0022857">
    <property type="term" value="F:transmembrane transporter activity"/>
    <property type="evidence" value="ECO:0007669"/>
    <property type="project" value="InterPro"/>
</dbReference>
<dbReference type="SUPFAM" id="SSF103473">
    <property type="entry name" value="MFS general substrate transporter"/>
    <property type="match status" value="1"/>
</dbReference>
<keyword evidence="9" id="KW-1185">Reference proteome</keyword>
<sequence length="421" mass="45986">MTTTNEEETPLLGPSIDGHKVLERKKHRRRRVIAVSFAIVLLTDFGACFLDAPQTSILEGNICSRYYHQHHTSAPDCTAAPVQAELATINQMLNTFSRLPGLFAAIPFGILADRYGRRPLFVLVLLGALLQDAISKVVLWRPDIFPPRFIWLSSLATFVGGGDAVASSLIFLIIADVATPDQRAGLFFVLTACERVGEIIATPLSAVLMSVWNPWIPYLLYSVFTLIAGLIPILFLPETLPSSKMPAETAPDRTTRPCTSDDTRTDESLPASTPESSSISTAISRFRPLLKPNVIAVLLAFFVSSLGRQSMRFLLQYIRQRFGWTYEKASVFLTLRAVIDFVLLMVGFPALHKVSFKFSPTPQSKDLLISRLSVALFAVGSLVISAAPVVPLVALGIVVFAFGSGFSPAARSLATTFLEAL</sequence>
<evidence type="ECO:0000256" key="1">
    <source>
        <dbReference type="ARBA" id="ARBA00004141"/>
    </source>
</evidence>
<evidence type="ECO:0000256" key="5">
    <source>
        <dbReference type="SAM" id="MobiDB-lite"/>
    </source>
</evidence>
<reference evidence="8" key="1">
    <citation type="submission" date="2017-09" db="EMBL/GenBank/DDBJ databases">
        <title>Polyketide synthases of a Diaporthe helianthi virulent isolate.</title>
        <authorList>
            <person name="Baroncelli R."/>
        </authorList>
    </citation>
    <scope>NUCLEOTIDE SEQUENCE [LARGE SCALE GENOMIC DNA]</scope>
    <source>
        <strain evidence="8">7/96</strain>
    </source>
</reference>
<accession>A0A2P5HV63</accession>
<dbReference type="Pfam" id="PF07690">
    <property type="entry name" value="MFS_1"/>
    <property type="match status" value="1"/>
</dbReference>
<dbReference type="EMBL" id="MAVT02000676">
    <property type="protein sequence ID" value="POS74150.1"/>
    <property type="molecule type" value="Genomic_DNA"/>
</dbReference>
<protein>
    <recommendedName>
        <fullName evidence="7">Major facilitator superfamily (MFS) profile domain-containing protein</fullName>
    </recommendedName>
</protein>
<dbReference type="PANTHER" id="PTHR23507:SF1">
    <property type="entry name" value="FI18259P1-RELATED"/>
    <property type="match status" value="1"/>
</dbReference>
<keyword evidence="2 6" id="KW-0812">Transmembrane</keyword>
<feature type="transmembrane region" description="Helical" evidence="6">
    <location>
        <begin position="95"/>
        <end position="112"/>
    </location>
</feature>
<comment type="subcellular location">
    <subcellularLocation>
        <location evidence="1">Membrane</location>
        <topology evidence="1">Multi-pass membrane protein</topology>
    </subcellularLocation>
</comment>
<keyword evidence="4 6" id="KW-0472">Membrane</keyword>
<dbReference type="OrthoDB" id="194139at2759"/>
<dbReference type="PROSITE" id="PS50850">
    <property type="entry name" value="MFS"/>
    <property type="match status" value="1"/>
</dbReference>
<evidence type="ECO:0000256" key="2">
    <source>
        <dbReference type="ARBA" id="ARBA00022692"/>
    </source>
</evidence>
<keyword evidence="3 6" id="KW-1133">Transmembrane helix</keyword>
<dbReference type="AlphaFoldDB" id="A0A2P5HV63"/>
<feature type="transmembrane region" description="Helical" evidence="6">
    <location>
        <begin position="150"/>
        <end position="174"/>
    </location>
</feature>
<dbReference type="InterPro" id="IPR036259">
    <property type="entry name" value="MFS_trans_sf"/>
</dbReference>
<evidence type="ECO:0000256" key="4">
    <source>
        <dbReference type="ARBA" id="ARBA00023136"/>
    </source>
</evidence>
<dbReference type="Proteomes" id="UP000094444">
    <property type="component" value="Unassembled WGS sequence"/>
</dbReference>
<evidence type="ECO:0000256" key="6">
    <source>
        <dbReference type="SAM" id="Phobius"/>
    </source>
</evidence>
<dbReference type="Gene3D" id="1.20.1250.20">
    <property type="entry name" value="MFS general substrate transporter like domains"/>
    <property type="match status" value="1"/>
</dbReference>
<evidence type="ECO:0000256" key="3">
    <source>
        <dbReference type="ARBA" id="ARBA00022989"/>
    </source>
</evidence>